<dbReference type="STRING" id="314260.PB2503_09734"/>
<evidence type="ECO:0000256" key="10">
    <source>
        <dbReference type="ARBA" id="ARBA00022827"/>
    </source>
</evidence>
<dbReference type="Proteomes" id="UP000001302">
    <property type="component" value="Chromosome"/>
</dbReference>
<dbReference type="PANTHER" id="PTHR21071:SF4">
    <property type="entry name" value="UDP-N-ACETYLENOLPYRUVOYLGLUCOSAMINE REDUCTASE"/>
    <property type="match status" value="1"/>
</dbReference>
<comment type="similarity">
    <text evidence="19">Belongs to the MurB family.</text>
</comment>
<dbReference type="GO" id="GO:0005829">
    <property type="term" value="C:cytosol"/>
    <property type="evidence" value="ECO:0007669"/>
    <property type="project" value="TreeGrafter"/>
</dbReference>
<feature type="active site" evidence="19">
    <location>
        <position position="164"/>
    </location>
</feature>
<dbReference type="KEGG" id="pbr:PB2503_09734"/>
<keyword evidence="23" id="KW-1185">Reference proteome</keyword>
<name>E0TDT3_PARBH</name>
<dbReference type="PROSITE" id="PS51387">
    <property type="entry name" value="FAD_PCMH"/>
    <property type="match status" value="1"/>
</dbReference>
<evidence type="ECO:0000256" key="15">
    <source>
        <dbReference type="ARBA" id="ARBA00023306"/>
    </source>
</evidence>
<dbReference type="HAMAP" id="MF_00037">
    <property type="entry name" value="MurB"/>
    <property type="match status" value="1"/>
</dbReference>
<dbReference type="InterPro" id="IPR011601">
    <property type="entry name" value="MurB_C"/>
</dbReference>
<evidence type="ECO:0000256" key="2">
    <source>
        <dbReference type="ARBA" id="ARBA00003921"/>
    </source>
</evidence>
<dbReference type="GO" id="GO:0071555">
    <property type="term" value="P:cell wall organization"/>
    <property type="evidence" value="ECO:0007669"/>
    <property type="project" value="UniProtKB-KW"/>
</dbReference>
<dbReference type="InterPro" id="IPR036635">
    <property type="entry name" value="MurB_C_sf"/>
</dbReference>
<gene>
    <name evidence="19" type="primary">murB</name>
    <name evidence="22" type="ordered locus">PB2503_09734</name>
</gene>
<dbReference type="AlphaFoldDB" id="E0TDT3"/>
<feature type="compositionally biased region" description="Polar residues" evidence="20">
    <location>
        <begin position="205"/>
        <end position="216"/>
    </location>
</feature>
<evidence type="ECO:0000256" key="9">
    <source>
        <dbReference type="ARBA" id="ARBA00022630"/>
    </source>
</evidence>
<dbReference type="InterPro" id="IPR006094">
    <property type="entry name" value="Oxid_FAD_bind_N"/>
</dbReference>
<feature type="active site" description="Proton donor" evidence="19">
    <location>
        <position position="213"/>
    </location>
</feature>
<feature type="active site" evidence="19">
    <location>
        <position position="288"/>
    </location>
</feature>
<evidence type="ECO:0000256" key="7">
    <source>
        <dbReference type="ARBA" id="ARBA00022490"/>
    </source>
</evidence>
<keyword evidence="15 19" id="KW-0131">Cell cycle</keyword>
<evidence type="ECO:0000313" key="22">
    <source>
        <dbReference type="EMBL" id="ADM09999.1"/>
    </source>
</evidence>
<evidence type="ECO:0000256" key="19">
    <source>
        <dbReference type="HAMAP-Rule" id="MF_00037"/>
    </source>
</evidence>
<dbReference type="PANTHER" id="PTHR21071">
    <property type="entry name" value="UDP-N-ACETYLENOLPYRUVOYLGLUCOSAMINE REDUCTASE"/>
    <property type="match status" value="1"/>
</dbReference>
<dbReference type="HOGENOM" id="CLU_035304_1_0_5"/>
<dbReference type="NCBIfam" id="NF010480">
    <property type="entry name" value="PRK13905.1"/>
    <property type="match status" value="1"/>
</dbReference>
<dbReference type="Gene3D" id="3.90.78.10">
    <property type="entry name" value="UDP-N-acetylenolpyruvoylglucosamine reductase, C-terminal domain"/>
    <property type="match status" value="1"/>
</dbReference>
<dbReference type="Pfam" id="PF02873">
    <property type="entry name" value="MurB_C"/>
    <property type="match status" value="1"/>
</dbReference>
<keyword evidence="14 19" id="KW-0560">Oxidoreductase</keyword>
<accession>E0TDT3</accession>
<dbReference type="InterPro" id="IPR016169">
    <property type="entry name" value="FAD-bd_PCMH_sub2"/>
</dbReference>
<reference evidence="22 23" key="2">
    <citation type="journal article" date="2011" name="J. Bacteriol.">
        <title>Complete genome sequence of strain HTCC2503T of Parvularcula bermudensis, the type species of the order "Parvularculales" in the class Alphaproteobacteria.</title>
        <authorList>
            <person name="Oh H.M."/>
            <person name="Kang I."/>
            <person name="Vergin K.L."/>
            <person name="Kang D."/>
            <person name="Rhee K.H."/>
            <person name="Giovannoni S.J."/>
            <person name="Cho J.C."/>
        </authorList>
    </citation>
    <scope>NUCLEOTIDE SEQUENCE [LARGE SCALE GENOMIC DNA]</scope>
    <source>
        <strain evidence="23">ATCC BAA-594 / HTCC2503 / KCTC 12087</strain>
    </source>
</reference>
<keyword evidence="7 19" id="KW-0963">Cytoplasm</keyword>
<comment type="function">
    <text evidence="2 19">Cell wall formation.</text>
</comment>
<feature type="domain" description="FAD-binding PCMH-type" evidence="21">
    <location>
        <begin position="21"/>
        <end position="184"/>
    </location>
</feature>
<dbReference type="GO" id="GO:0008762">
    <property type="term" value="F:UDP-N-acetylmuramate dehydrogenase activity"/>
    <property type="evidence" value="ECO:0007669"/>
    <property type="project" value="UniProtKB-UniRule"/>
</dbReference>
<evidence type="ECO:0000256" key="1">
    <source>
        <dbReference type="ARBA" id="ARBA00001974"/>
    </source>
</evidence>
<keyword evidence="8 19" id="KW-0132">Cell division</keyword>
<evidence type="ECO:0000256" key="13">
    <source>
        <dbReference type="ARBA" id="ARBA00022984"/>
    </source>
</evidence>
<dbReference type="InterPro" id="IPR003170">
    <property type="entry name" value="MurB"/>
</dbReference>
<keyword evidence="12 19" id="KW-0133">Cell shape</keyword>
<reference evidence="23" key="1">
    <citation type="submission" date="2010-08" db="EMBL/GenBank/DDBJ databases">
        <title>Genome sequence of Parvularcula bermudensis HTCC2503.</title>
        <authorList>
            <person name="Kang D.-M."/>
            <person name="Oh H.-M."/>
            <person name="Cho J.-C."/>
        </authorList>
    </citation>
    <scope>NUCLEOTIDE SEQUENCE [LARGE SCALE GENOMIC DNA]</scope>
    <source>
        <strain evidence="23">ATCC BAA-594 / HTCC2503 / KCTC 12087</strain>
    </source>
</reference>
<evidence type="ECO:0000256" key="14">
    <source>
        <dbReference type="ARBA" id="ARBA00023002"/>
    </source>
</evidence>
<dbReference type="UniPathway" id="UPA00219"/>
<evidence type="ECO:0000256" key="16">
    <source>
        <dbReference type="ARBA" id="ARBA00023316"/>
    </source>
</evidence>
<comment type="subcellular location">
    <subcellularLocation>
        <location evidence="3 19">Cytoplasm</location>
    </subcellularLocation>
</comment>
<comment type="catalytic activity">
    <reaction evidence="18 19">
        <text>UDP-N-acetyl-alpha-D-muramate + NADP(+) = UDP-N-acetyl-3-O-(1-carboxyvinyl)-alpha-D-glucosamine + NADPH + H(+)</text>
        <dbReference type="Rhea" id="RHEA:12248"/>
        <dbReference type="ChEBI" id="CHEBI:15378"/>
        <dbReference type="ChEBI" id="CHEBI:57783"/>
        <dbReference type="ChEBI" id="CHEBI:58349"/>
        <dbReference type="ChEBI" id="CHEBI:68483"/>
        <dbReference type="ChEBI" id="CHEBI:70757"/>
        <dbReference type="EC" id="1.3.1.98"/>
    </reaction>
</comment>
<dbReference type="Pfam" id="PF01565">
    <property type="entry name" value="FAD_binding_4"/>
    <property type="match status" value="1"/>
</dbReference>
<dbReference type="Gene3D" id="3.30.465.10">
    <property type="match status" value="1"/>
</dbReference>
<protein>
    <recommendedName>
        <fullName evidence="6 19">UDP-N-acetylenolpyruvoylglucosamine reductase</fullName>
        <ecNumber evidence="5 19">1.3.1.98</ecNumber>
    </recommendedName>
    <alternativeName>
        <fullName evidence="17 19">UDP-N-acetylmuramate dehydrogenase</fullName>
    </alternativeName>
</protein>
<dbReference type="Gene3D" id="3.30.43.10">
    <property type="entry name" value="Uridine Diphospho-n-acetylenolpyruvylglucosamine Reductase, domain 2"/>
    <property type="match status" value="1"/>
</dbReference>
<evidence type="ECO:0000256" key="6">
    <source>
        <dbReference type="ARBA" id="ARBA00015188"/>
    </source>
</evidence>
<evidence type="ECO:0000256" key="8">
    <source>
        <dbReference type="ARBA" id="ARBA00022618"/>
    </source>
</evidence>
<keyword evidence="16 19" id="KW-0961">Cell wall biogenesis/degradation</keyword>
<dbReference type="RefSeq" id="WP_013300973.1">
    <property type="nucleotide sequence ID" value="NC_014414.1"/>
</dbReference>
<dbReference type="GO" id="GO:0008360">
    <property type="term" value="P:regulation of cell shape"/>
    <property type="evidence" value="ECO:0007669"/>
    <property type="project" value="UniProtKB-KW"/>
</dbReference>
<evidence type="ECO:0000256" key="18">
    <source>
        <dbReference type="ARBA" id="ARBA00048914"/>
    </source>
</evidence>
<dbReference type="InterPro" id="IPR036318">
    <property type="entry name" value="FAD-bd_PCMH-like_sf"/>
</dbReference>
<dbReference type="GO" id="GO:0071949">
    <property type="term" value="F:FAD binding"/>
    <property type="evidence" value="ECO:0007669"/>
    <property type="project" value="InterPro"/>
</dbReference>
<evidence type="ECO:0000259" key="21">
    <source>
        <dbReference type="PROSITE" id="PS51387"/>
    </source>
</evidence>
<comment type="cofactor">
    <cofactor evidence="1 19">
        <name>FAD</name>
        <dbReference type="ChEBI" id="CHEBI:57692"/>
    </cofactor>
</comment>
<dbReference type="InterPro" id="IPR016166">
    <property type="entry name" value="FAD-bd_PCMH"/>
</dbReference>
<dbReference type="SUPFAM" id="SSF56194">
    <property type="entry name" value="Uridine diphospho-N-Acetylenolpyruvylglucosamine reductase, MurB, C-terminal domain"/>
    <property type="match status" value="1"/>
</dbReference>
<dbReference type="InterPro" id="IPR016167">
    <property type="entry name" value="FAD-bd_PCMH_sub1"/>
</dbReference>
<evidence type="ECO:0000256" key="4">
    <source>
        <dbReference type="ARBA" id="ARBA00004752"/>
    </source>
</evidence>
<dbReference type="GO" id="GO:0009252">
    <property type="term" value="P:peptidoglycan biosynthetic process"/>
    <property type="evidence" value="ECO:0007669"/>
    <property type="project" value="UniProtKB-UniRule"/>
</dbReference>
<organism evidence="22 23">
    <name type="scientific">Parvularcula bermudensis (strain ATCC BAA-594 / HTCC2503 / KCTC 12087)</name>
    <dbReference type="NCBI Taxonomy" id="314260"/>
    <lineage>
        <taxon>Bacteria</taxon>
        <taxon>Pseudomonadati</taxon>
        <taxon>Pseudomonadota</taxon>
        <taxon>Alphaproteobacteria</taxon>
        <taxon>Parvularculales</taxon>
        <taxon>Parvularculaceae</taxon>
        <taxon>Parvularcula</taxon>
    </lineage>
</organism>
<evidence type="ECO:0000256" key="17">
    <source>
        <dbReference type="ARBA" id="ARBA00031026"/>
    </source>
</evidence>
<evidence type="ECO:0000256" key="11">
    <source>
        <dbReference type="ARBA" id="ARBA00022857"/>
    </source>
</evidence>
<feature type="region of interest" description="Disordered" evidence="20">
    <location>
        <begin position="203"/>
        <end position="227"/>
    </location>
</feature>
<keyword evidence="11 19" id="KW-0521">NADP</keyword>
<dbReference type="EMBL" id="CP002156">
    <property type="protein sequence ID" value="ADM09999.1"/>
    <property type="molecule type" value="Genomic_DNA"/>
</dbReference>
<proteinExistence type="inferred from homology"/>
<keyword evidence="10 19" id="KW-0274">FAD</keyword>
<evidence type="ECO:0000313" key="23">
    <source>
        <dbReference type="Proteomes" id="UP000001302"/>
    </source>
</evidence>
<keyword evidence="9 19" id="KW-0285">Flavoprotein</keyword>
<evidence type="ECO:0000256" key="5">
    <source>
        <dbReference type="ARBA" id="ARBA00012518"/>
    </source>
</evidence>
<dbReference type="GO" id="GO:0051301">
    <property type="term" value="P:cell division"/>
    <property type="evidence" value="ECO:0007669"/>
    <property type="project" value="UniProtKB-KW"/>
</dbReference>
<dbReference type="NCBIfam" id="TIGR00179">
    <property type="entry name" value="murB"/>
    <property type="match status" value="1"/>
</dbReference>
<sequence length="296" mass="31412">MSGGGKLLTDAPLAPYTWLRVGGPADRLFLPNTEAELSAFLADMPADEPLSVIGIGSNLLVRDGGIRGTVIRLGSGFGTIEVEGCRVRAGAAALDASVAKAAGRAGITGLEFYRGIPGSIGGALRMNAGAYGGETKDVLVEATVLDRRGNRHLMTAEEMGFSYRRSSLPPDWIVVSAVFEGQEGDPARIEARMADIMAKREATQPIKSRTGGSTFKNPDPSRSEGRSSWQLIDAIGARGRVVGDAQMSDLHANFMINRGAATAADLEALGEGIRRDVKDRFGVELEWEIKRVGDPQ</sequence>
<evidence type="ECO:0000256" key="12">
    <source>
        <dbReference type="ARBA" id="ARBA00022960"/>
    </source>
</evidence>
<dbReference type="eggNOG" id="COG0812">
    <property type="taxonomic scope" value="Bacteria"/>
</dbReference>
<comment type="pathway">
    <text evidence="4 19">Cell wall biogenesis; peptidoglycan biosynthesis.</text>
</comment>
<dbReference type="SUPFAM" id="SSF56176">
    <property type="entry name" value="FAD-binding/transporter-associated domain-like"/>
    <property type="match status" value="1"/>
</dbReference>
<keyword evidence="13 19" id="KW-0573">Peptidoglycan synthesis</keyword>
<evidence type="ECO:0000256" key="3">
    <source>
        <dbReference type="ARBA" id="ARBA00004496"/>
    </source>
</evidence>
<dbReference type="EC" id="1.3.1.98" evidence="5 19"/>
<evidence type="ECO:0000256" key="20">
    <source>
        <dbReference type="SAM" id="MobiDB-lite"/>
    </source>
</evidence>
<dbReference type="OrthoDB" id="9804753at2"/>